<dbReference type="AlphaFoldDB" id="A0A934QSM8"/>
<dbReference type="Proteomes" id="UP000635245">
    <property type="component" value="Unassembled WGS sequence"/>
</dbReference>
<name>A0A934QSM8_9PSEU</name>
<dbReference type="RefSeq" id="WP_200318631.1">
    <property type="nucleotide sequence ID" value="NZ_JAENJH010000003.1"/>
</dbReference>
<accession>A0A934QSM8</accession>
<keyword evidence="2" id="KW-1185">Reference proteome</keyword>
<reference evidence="1" key="1">
    <citation type="submission" date="2020-12" db="EMBL/GenBank/DDBJ databases">
        <title>Prauserella sp. ASG 168, a novel actinomycete isolated from cave rock.</title>
        <authorList>
            <person name="Suriyachadkun C."/>
        </authorList>
    </citation>
    <scope>NUCLEOTIDE SEQUENCE</scope>
    <source>
        <strain evidence="1">ASG 168</strain>
    </source>
</reference>
<gene>
    <name evidence="1" type="ORF">JHE00_14790</name>
</gene>
<protein>
    <submittedName>
        <fullName evidence="1">Uncharacterized protein</fullName>
    </submittedName>
</protein>
<dbReference type="EMBL" id="JAENJH010000003">
    <property type="protein sequence ID" value="MBK1785595.1"/>
    <property type="molecule type" value="Genomic_DNA"/>
</dbReference>
<sequence>MSAEEAHELGRDGVFRVKQYLEGTTHLRLPWTAYDHVNLCKRQRLDGSKKTYDLAGHFLGERRRPLFVEAKKYTTAGAQGTLYLEYIADVYSITARAQREEMDDGAEFMWITWHPFSQGAWPRLLSHEYVYEAVEKHVDSLQLGGGDGNAESAEPDKELCRTVADRLWLVVLTDRQQEELTLTAEELKLAMMHLKREGA</sequence>
<evidence type="ECO:0000313" key="2">
    <source>
        <dbReference type="Proteomes" id="UP000635245"/>
    </source>
</evidence>
<evidence type="ECO:0000313" key="1">
    <source>
        <dbReference type="EMBL" id="MBK1785595.1"/>
    </source>
</evidence>
<comment type="caution">
    <text evidence="1">The sequence shown here is derived from an EMBL/GenBank/DDBJ whole genome shotgun (WGS) entry which is preliminary data.</text>
</comment>
<proteinExistence type="predicted"/>
<organism evidence="1 2">
    <name type="scientific">Prauserella cavernicola</name>
    <dbReference type="NCBI Taxonomy" id="2800127"/>
    <lineage>
        <taxon>Bacteria</taxon>
        <taxon>Bacillati</taxon>
        <taxon>Actinomycetota</taxon>
        <taxon>Actinomycetes</taxon>
        <taxon>Pseudonocardiales</taxon>
        <taxon>Pseudonocardiaceae</taxon>
        <taxon>Prauserella</taxon>
    </lineage>
</organism>